<dbReference type="NCBIfam" id="TIGR01704">
    <property type="entry name" value="MTA_SAH-Nsdase"/>
    <property type="match status" value="1"/>
</dbReference>
<evidence type="ECO:0000256" key="4">
    <source>
        <dbReference type="ARBA" id="ARBA00022801"/>
    </source>
</evidence>
<comment type="pathway">
    <text evidence="1">Amino-acid biosynthesis; L-methionine biosynthesis via salvage pathway; S-methyl-5-thio-alpha-D-ribose 1-phosphate from S-methyl-5'-thioadenosine (hydrolase route): step 1/2.</text>
</comment>
<dbReference type="EMBL" id="NIBG01000011">
    <property type="protein sequence ID" value="PAB58854.1"/>
    <property type="molecule type" value="Genomic_DNA"/>
</dbReference>
<dbReference type="GO" id="GO:0009164">
    <property type="term" value="P:nucleoside catabolic process"/>
    <property type="evidence" value="ECO:0007669"/>
    <property type="project" value="InterPro"/>
</dbReference>
<evidence type="ECO:0000256" key="3">
    <source>
        <dbReference type="ARBA" id="ARBA00022605"/>
    </source>
</evidence>
<proteinExistence type="predicted"/>
<evidence type="ECO:0000259" key="6">
    <source>
        <dbReference type="Pfam" id="PF01048"/>
    </source>
</evidence>
<dbReference type="GO" id="GO:0019509">
    <property type="term" value="P:L-methionine salvage from methylthioadenosine"/>
    <property type="evidence" value="ECO:0007669"/>
    <property type="project" value="UniProtKB-UniPathway"/>
</dbReference>
<dbReference type="OrthoDB" id="9792278at2"/>
<dbReference type="InterPro" id="IPR000845">
    <property type="entry name" value="Nucleoside_phosphorylase_d"/>
</dbReference>
<protein>
    <recommendedName>
        <fullName evidence="2">adenosylhomocysteine nucleosidase</fullName>
        <ecNumber evidence="2">3.2.2.9</ecNumber>
    </recommendedName>
</protein>
<evidence type="ECO:0000256" key="1">
    <source>
        <dbReference type="ARBA" id="ARBA00004945"/>
    </source>
</evidence>
<dbReference type="EC" id="3.2.2.9" evidence="2"/>
<dbReference type="Gene3D" id="3.40.50.1580">
    <property type="entry name" value="Nucleoside phosphorylase domain"/>
    <property type="match status" value="1"/>
</dbReference>
<organism evidence="7 8">
    <name type="scientific">Anaeromicrobium sediminis</name>
    <dbReference type="NCBI Taxonomy" id="1478221"/>
    <lineage>
        <taxon>Bacteria</taxon>
        <taxon>Bacillati</taxon>
        <taxon>Bacillota</taxon>
        <taxon>Clostridia</taxon>
        <taxon>Peptostreptococcales</taxon>
        <taxon>Thermotaleaceae</taxon>
        <taxon>Anaeromicrobium</taxon>
    </lineage>
</organism>
<dbReference type="GO" id="GO:0005829">
    <property type="term" value="C:cytosol"/>
    <property type="evidence" value="ECO:0007669"/>
    <property type="project" value="TreeGrafter"/>
</dbReference>
<dbReference type="AlphaFoldDB" id="A0A267MGZ7"/>
<name>A0A267MGZ7_9FIRM</name>
<sequence length="231" mass="25258">MKKFGIIGAMDEETIIIKEKMEVKNSTEMAGMTFHEGIFCNKDVVLVRCGIGKVNAAICTQILISNFKVDTIINTGVAGAVDSELNIGDVVISKDVLEHDFDVTNFGGYKLGQIPRMDTWIFGADEKLIEAATKARNDMEYKTKVGRVLSGDVFVACKDKKAFLWNEFGGLCTEMEGASIGHTCHVNKVPFLVIRSISDKANGEATDNFGEFVNNAAKNSMKMLEGILNSL</sequence>
<keyword evidence="4" id="KW-0378">Hydrolase</keyword>
<evidence type="ECO:0000313" key="7">
    <source>
        <dbReference type="EMBL" id="PAB58854.1"/>
    </source>
</evidence>
<dbReference type="NCBIfam" id="NF004079">
    <property type="entry name" value="PRK05584.1"/>
    <property type="match status" value="1"/>
</dbReference>
<dbReference type="GO" id="GO:0008930">
    <property type="term" value="F:methylthioadenosine nucleosidase activity"/>
    <property type="evidence" value="ECO:0007669"/>
    <property type="project" value="InterPro"/>
</dbReference>
<evidence type="ECO:0000313" key="8">
    <source>
        <dbReference type="Proteomes" id="UP000216024"/>
    </source>
</evidence>
<gene>
    <name evidence="7" type="ORF">CCE28_13250</name>
</gene>
<evidence type="ECO:0000256" key="5">
    <source>
        <dbReference type="ARBA" id="ARBA00023167"/>
    </source>
</evidence>
<dbReference type="RefSeq" id="WP_095134208.1">
    <property type="nucleotide sequence ID" value="NZ_NIBG01000011.1"/>
</dbReference>
<keyword evidence="5" id="KW-0486">Methionine biosynthesis</keyword>
<dbReference type="SUPFAM" id="SSF53167">
    <property type="entry name" value="Purine and uridine phosphorylases"/>
    <property type="match status" value="1"/>
</dbReference>
<comment type="caution">
    <text evidence="7">The sequence shown here is derived from an EMBL/GenBank/DDBJ whole genome shotgun (WGS) entry which is preliminary data.</text>
</comment>
<dbReference type="UniPathway" id="UPA00904">
    <property type="reaction ID" value="UER00871"/>
</dbReference>
<dbReference type="GO" id="GO:0008782">
    <property type="term" value="F:adenosylhomocysteine nucleosidase activity"/>
    <property type="evidence" value="ECO:0007669"/>
    <property type="project" value="UniProtKB-EC"/>
</dbReference>
<dbReference type="PANTHER" id="PTHR46832">
    <property type="entry name" value="5'-METHYLTHIOADENOSINE/S-ADENOSYLHOMOCYSTEINE NUCLEOSIDASE"/>
    <property type="match status" value="1"/>
</dbReference>
<dbReference type="CDD" id="cd09008">
    <property type="entry name" value="MTAN"/>
    <property type="match status" value="1"/>
</dbReference>
<accession>A0A267MGZ7</accession>
<dbReference type="Pfam" id="PF01048">
    <property type="entry name" value="PNP_UDP_1"/>
    <property type="match status" value="1"/>
</dbReference>
<dbReference type="InterPro" id="IPR010049">
    <property type="entry name" value="MTA_SAH_Nsdase"/>
</dbReference>
<dbReference type="PANTHER" id="PTHR46832:SF1">
    <property type="entry name" value="5'-METHYLTHIOADENOSINE_S-ADENOSYLHOMOCYSTEINE NUCLEOSIDASE"/>
    <property type="match status" value="1"/>
</dbReference>
<dbReference type="Proteomes" id="UP000216024">
    <property type="component" value="Unassembled WGS sequence"/>
</dbReference>
<dbReference type="InterPro" id="IPR035994">
    <property type="entry name" value="Nucleoside_phosphorylase_sf"/>
</dbReference>
<reference evidence="7 8" key="1">
    <citation type="submission" date="2017-06" db="EMBL/GenBank/DDBJ databases">
        <title>Draft genome sequence of anaerobic fermentative bacterium Anaeromicrobium sediminis DY2726D isolated from West Pacific Ocean sediments.</title>
        <authorList>
            <person name="Zeng X."/>
        </authorList>
    </citation>
    <scope>NUCLEOTIDE SEQUENCE [LARGE SCALE GENOMIC DNA]</scope>
    <source>
        <strain evidence="7 8">DY2726D</strain>
    </source>
</reference>
<keyword evidence="3" id="KW-0028">Amino-acid biosynthesis</keyword>
<evidence type="ECO:0000256" key="2">
    <source>
        <dbReference type="ARBA" id="ARBA00011974"/>
    </source>
</evidence>
<dbReference type="GO" id="GO:0019284">
    <property type="term" value="P:L-methionine salvage from S-adenosylmethionine"/>
    <property type="evidence" value="ECO:0007669"/>
    <property type="project" value="TreeGrafter"/>
</dbReference>
<feature type="domain" description="Nucleoside phosphorylase" evidence="6">
    <location>
        <begin position="3"/>
        <end position="228"/>
    </location>
</feature>
<keyword evidence="8" id="KW-1185">Reference proteome</keyword>